<evidence type="ECO:0000313" key="2">
    <source>
        <dbReference type="Proteomes" id="UP000277580"/>
    </source>
</evidence>
<sequence>ANNPKVIKDFFKKLHELIRKHHILPENTYNMDEKGFLMGQGRATRVICQKGKKRNFKVHDGDRSLITVLETVSAVGDYLPPTIVYKGV</sequence>
<organism evidence="1 2">
    <name type="scientific">Morchella conica CCBAS932</name>
    <dbReference type="NCBI Taxonomy" id="1392247"/>
    <lineage>
        <taxon>Eukaryota</taxon>
        <taxon>Fungi</taxon>
        <taxon>Dikarya</taxon>
        <taxon>Ascomycota</taxon>
        <taxon>Pezizomycotina</taxon>
        <taxon>Pezizomycetes</taxon>
        <taxon>Pezizales</taxon>
        <taxon>Morchellaceae</taxon>
        <taxon>Morchella</taxon>
    </lineage>
</organism>
<dbReference type="STRING" id="1392247.A0A3N4K8D6"/>
<proteinExistence type="predicted"/>
<evidence type="ECO:0000313" key="1">
    <source>
        <dbReference type="EMBL" id="RPB06786.1"/>
    </source>
</evidence>
<gene>
    <name evidence="1" type="ORF">P167DRAFT_478030</name>
</gene>
<dbReference type="EMBL" id="ML119220">
    <property type="protein sequence ID" value="RPB06786.1"/>
    <property type="molecule type" value="Genomic_DNA"/>
</dbReference>
<keyword evidence="2" id="KW-1185">Reference proteome</keyword>
<reference evidence="1 2" key="1">
    <citation type="journal article" date="2018" name="Nat. Ecol. Evol.">
        <title>Pezizomycetes genomes reveal the molecular basis of ectomycorrhizal truffle lifestyle.</title>
        <authorList>
            <person name="Murat C."/>
            <person name="Payen T."/>
            <person name="Noel B."/>
            <person name="Kuo A."/>
            <person name="Morin E."/>
            <person name="Chen J."/>
            <person name="Kohler A."/>
            <person name="Krizsan K."/>
            <person name="Balestrini R."/>
            <person name="Da Silva C."/>
            <person name="Montanini B."/>
            <person name="Hainaut M."/>
            <person name="Levati E."/>
            <person name="Barry K.W."/>
            <person name="Belfiori B."/>
            <person name="Cichocki N."/>
            <person name="Clum A."/>
            <person name="Dockter R.B."/>
            <person name="Fauchery L."/>
            <person name="Guy J."/>
            <person name="Iotti M."/>
            <person name="Le Tacon F."/>
            <person name="Lindquist E.A."/>
            <person name="Lipzen A."/>
            <person name="Malagnac F."/>
            <person name="Mello A."/>
            <person name="Molinier V."/>
            <person name="Miyauchi S."/>
            <person name="Poulain J."/>
            <person name="Riccioni C."/>
            <person name="Rubini A."/>
            <person name="Sitrit Y."/>
            <person name="Splivallo R."/>
            <person name="Traeger S."/>
            <person name="Wang M."/>
            <person name="Zifcakova L."/>
            <person name="Wipf D."/>
            <person name="Zambonelli A."/>
            <person name="Paolocci F."/>
            <person name="Nowrousian M."/>
            <person name="Ottonello S."/>
            <person name="Baldrian P."/>
            <person name="Spatafora J.W."/>
            <person name="Henrissat B."/>
            <person name="Nagy L.G."/>
            <person name="Aury J.M."/>
            <person name="Wincker P."/>
            <person name="Grigoriev I.V."/>
            <person name="Bonfante P."/>
            <person name="Martin F.M."/>
        </authorList>
    </citation>
    <scope>NUCLEOTIDE SEQUENCE [LARGE SCALE GENOMIC DNA]</scope>
    <source>
        <strain evidence="1 2">CCBAS932</strain>
    </source>
</reference>
<protein>
    <submittedName>
        <fullName evidence="1">Uncharacterized protein</fullName>
    </submittedName>
</protein>
<dbReference type="OrthoDB" id="5424404at2759"/>
<dbReference type="Proteomes" id="UP000277580">
    <property type="component" value="Unassembled WGS sequence"/>
</dbReference>
<feature type="non-terminal residue" evidence="1">
    <location>
        <position position="1"/>
    </location>
</feature>
<dbReference type="AlphaFoldDB" id="A0A3N4K8D6"/>
<dbReference type="InParanoid" id="A0A3N4K8D6"/>
<accession>A0A3N4K8D6</accession>
<name>A0A3N4K8D6_9PEZI</name>
<feature type="non-terminal residue" evidence="1">
    <location>
        <position position="88"/>
    </location>
</feature>